<dbReference type="PANTHER" id="PTHR46190:SF1">
    <property type="entry name" value="SI:CH211-201H21.5"/>
    <property type="match status" value="1"/>
</dbReference>
<proteinExistence type="inferred from homology"/>
<dbReference type="Pfam" id="PF01156">
    <property type="entry name" value="IU_nuc_hydro"/>
    <property type="match status" value="1"/>
</dbReference>
<dbReference type="PANTHER" id="PTHR46190">
    <property type="entry name" value="SI:CH211-201H21.5-RELATED"/>
    <property type="match status" value="1"/>
</dbReference>
<evidence type="ECO:0000259" key="2">
    <source>
        <dbReference type="Pfam" id="PF01156"/>
    </source>
</evidence>
<dbReference type="OrthoDB" id="432381at2759"/>
<dbReference type="InterPro" id="IPR036452">
    <property type="entry name" value="Ribo_hydro-like"/>
</dbReference>
<dbReference type="EMBL" id="NEVH01002553">
    <property type="protein sequence ID" value="PNF42066.1"/>
    <property type="molecule type" value="Genomic_DNA"/>
</dbReference>
<comment type="caution">
    <text evidence="3">The sequence shown here is derived from an EMBL/GenBank/DDBJ whole genome shotgun (WGS) entry which is preliminary data.</text>
</comment>
<evidence type="ECO:0000313" key="4">
    <source>
        <dbReference type="Proteomes" id="UP000235965"/>
    </source>
</evidence>
<keyword evidence="4" id="KW-1185">Reference proteome</keyword>
<reference evidence="3 4" key="1">
    <citation type="submission" date="2017-12" db="EMBL/GenBank/DDBJ databases">
        <title>Hemimetabolous genomes reveal molecular basis of termite eusociality.</title>
        <authorList>
            <person name="Harrison M.C."/>
            <person name="Jongepier E."/>
            <person name="Robertson H.M."/>
            <person name="Arning N."/>
            <person name="Bitard-Feildel T."/>
            <person name="Chao H."/>
            <person name="Childers C.P."/>
            <person name="Dinh H."/>
            <person name="Doddapaneni H."/>
            <person name="Dugan S."/>
            <person name="Gowin J."/>
            <person name="Greiner C."/>
            <person name="Han Y."/>
            <person name="Hu H."/>
            <person name="Hughes D.S.T."/>
            <person name="Huylmans A.-K."/>
            <person name="Kemena C."/>
            <person name="Kremer L.P.M."/>
            <person name="Lee S.L."/>
            <person name="Lopez-Ezquerra A."/>
            <person name="Mallet L."/>
            <person name="Monroy-Kuhn J.M."/>
            <person name="Moser A."/>
            <person name="Murali S.C."/>
            <person name="Muzny D.M."/>
            <person name="Otani S."/>
            <person name="Piulachs M.-D."/>
            <person name="Poelchau M."/>
            <person name="Qu J."/>
            <person name="Schaub F."/>
            <person name="Wada-Katsumata A."/>
            <person name="Worley K.C."/>
            <person name="Xie Q."/>
            <person name="Ylla G."/>
            <person name="Poulsen M."/>
            <person name="Gibbs R.A."/>
            <person name="Schal C."/>
            <person name="Richards S."/>
            <person name="Belles X."/>
            <person name="Korb J."/>
            <person name="Bornberg-Bauer E."/>
        </authorList>
    </citation>
    <scope>NUCLEOTIDE SEQUENCE [LARGE SCALE GENOMIC DNA]</scope>
    <source>
        <tissue evidence="3">Whole body</tissue>
    </source>
</reference>
<dbReference type="InterPro" id="IPR052775">
    <property type="entry name" value="IUN_hydrolase"/>
</dbReference>
<dbReference type="CDD" id="cd02649">
    <property type="entry name" value="nuc_hydro_CeIAG"/>
    <property type="match status" value="1"/>
</dbReference>
<dbReference type="Proteomes" id="UP000235965">
    <property type="component" value="Unassembled WGS sequence"/>
</dbReference>
<sequence length="376" mass="41277">MKLAGVSSKTTGLTNVTSGFRSATRMIKHQNFCEVREMKSFSATNMKNDSPVKLIVDVDAGVDDAMALLLLLSADVQKDIEILGITCSHGNTHVNNVCINVLRLLEAVGRSDIPVYRGAEGPLIVCNDKNAEKFENFHGLDGFGDVEFSHTPSMKLIQSENAVPALNRIVSGPDCKGKVRLVCLAPLTNIALTMKTYADFSSNLKDIYVMGGNSTGVGNITSSGEFNFYSDPEAAHIVLTSACCPIYLLPWETCLTVDISMEWRFSILGAIQNSHMELLNAVEKKVWEKSSYTTWISCDAILAAAVLYPEIVIKSQKCHATVELHGTHTRGQVVLDHLQVKKPNVHIIEKVDTSALKKILLWAAEHAHLEHERSKI</sequence>
<evidence type="ECO:0000256" key="1">
    <source>
        <dbReference type="ARBA" id="ARBA00009176"/>
    </source>
</evidence>
<dbReference type="AlphaFoldDB" id="A0A2J7RMJ9"/>
<dbReference type="Gene3D" id="3.90.245.10">
    <property type="entry name" value="Ribonucleoside hydrolase-like"/>
    <property type="match status" value="1"/>
</dbReference>
<accession>A0A2J7RMJ9</accession>
<gene>
    <name evidence="3" type="ORF">B7P43_G10998</name>
</gene>
<dbReference type="GO" id="GO:0016799">
    <property type="term" value="F:hydrolase activity, hydrolyzing N-glycosyl compounds"/>
    <property type="evidence" value="ECO:0007669"/>
    <property type="project" value="InterPro"/>
</dbReference>
<evidence type="ECO:0000313" key="3">
    <source>
        <dbReference type="EMBL" id="PNF42066.1"/>
    </source>
</evidence>
<name>A0A2J7RMJ9_9NEOP</name>
<protein>
    <recommendedName>
        <fullName evidence="2">Inosine/uridine-preferring nucleoside hydrolase domain-containing protein</fullName>
    </recommendedName>
</protein>
<feature type="domain" description="Inosine/uridine-preferring nucleoside hydrolase" evidence="2">
    <location>
        <begin position="54"/>
        <end position="357"/>
    </location>
</feature>
<dbReference type="SUPFAM" id="SSF53590">
    <property type="entry name" value="Nucleoside hydrolase"/>
    <property type="match status" value="1"/>
</dbReference>
<comment type="similarity">
    <text evidence="1">Belongs to the IUNH family.</text>
</comment>
<dbReference type="InterPro" id="IPR001910">
    <property type="entry name" value="Inosine/uridine_hydrolase_dom"/>
</dbReference>
<organism evidence="3 4">
    <name type="scientific">Cryptotermes secundus</name>
    <dbReference type="NCBI Taxonomy" id="105785"/>
    <lineage>
        <taxon>Eukaryota</taxon>
        <taxon>Metazoa</taxon>
        <taxon>Ecdysozoa</taxon>
        <taxon>Arthropoda</taxon>
        <taxon>Hexapoda</taxon>
        <taxon>Insecta</taxon>
        <taxon>Pterygota</taxon>
        <taxon>Neoptera</taxon>
        <taxon>Polyneoptera</taxon>
        <taxon>Dictyoptera</taxon>
        <taxon>Blattodea</taxon>
        <taxon>Blattoidea</taxon>
        <taxon>Termitoidae</taxon>
        <taxon>Kalotermitidae</taxon>
        <taxon>Cryptotermitinae</taxon>
        <taxon>Cryptotermes</taxon>
    </lineage>
</organism>